<dbReference type="PROSITE" id="PS50222">
    <property type="entry name" value="EF_HAND_2"/>
    <property type="match status" value="1"/>
</dbReference>
<dbReference type="EMBL" id="HBFQ01022026">
    <property type="protein sequence ID" value="CAD8841099.1"/>
    <property type="molecule type" value="Transcribed_RNA"/>
</dbReference>
<proteinExistence type="predicted"/>
<organism evidence="2">
    <name type="scientific">Noctiluca scintillans</name>
    <name type="common">Sea sparkle</name>
    <name type="synonym">Red tide dinoflagellate</name>
    <dbReference type="NCBI Taxonomy" id="2966"/>
    <lineage>
        <taxon>Eukaryota</taxon>
        <taxon>Sar</taxon>
        <taxon>Alveolata</taxon>
        <taxon>Dinophyceae</taxon>
        <taxon>Noctilucales</taxon>
        <taxon>Noctilucaceae</taxon>
        <taxon>Noctiluca</taxon>
    </lineage>
</organism>
<protein>
    <recommendedName>
        <fullName evidence="1">EF-hand domain-containing protein</fullName>
    </recommendedName>
</protein>
<evidence type="ECO:0000259" key="1">
    <source>
        <dbReference type="PROSITE" id="PS50222"/>
    </source>
</evidence>
<dbReference type="InterPro" id="IPR002048">
    <property type="entry name" value="EF_hand_dom"/>
</dbReference>
<evidence type="ECO:0000313" key="2">
    <source>
        <dbReference type="EMBL" id="CAD8841099.1"/>
    </source>
</evidence>
<dbReference type="GO" id="GO:0005509">
    <property type="term" value="F:calcium ion binding"/>
    <property type="evidence" value="ECO:0007669"/>
    <property type="project" value="InterPro"/>
</dbReference>
<feature type="domain" description="EF-hand" evidence="1">
    <location>
        <begin position="138"/>
        <end position="173"/>
    </location>
</feature>
<dbReference type="SUPFAM" id="SSF47473">
    <property type="entry name" value="EF-hand"/>
    <property type="match status" value="1"/>
</dbReference>
<sequence>MQTHSVQDGLRKSCVPATVPHRRLVGRTGVACARTTRMTLPKIEPEFFGGPSVLGRVDRFSMFRSGRPHEGAKRATLQPVLAGLQSCGIALEDQASLTPETVIEECAQTKGLSTSDCSEEPLQLTGDLDPEFVTQVELVAGKVWSAFDKLDHNDDGFASVREVRALFAKLGASEEGDRVLSSMLPGCGDAWVGQQQFAECLVRLCRLGLCDGFARKSVTQLPDAYQASRTSMTFSASGVARRKSVVPPLSRPSVRNARFSITSSKGRASFVCGV</sequence>
<name>A0A7S1A423_NOCSC</name>
<reference evidence="2" key="1">
    <citation type="submission" date="2021-01" db="EMBL/GenBank/DDBJ databases">
        <authorList>
            <person name="Corre E."/>
            <person name="Pelletier E."/>
            <person name="Niang G."/>
            <person name="Scheremetjew M."/>
            <person name="Finn R."/>
            <person name="Kale V."/>
            <person name="Holt S."/>
            <person name="Cochrane G."/>
            <person name="Meng A."/>
            <person name="Brown T."/>
            <person name="Cohen L."/>
        </authorList>
    </citation>
    <scope>NUCLEOTIDE SEQUENCE</scope>
</reference>
<dbReference type="InterPro" id="IPR011992">
    <property type="entry name" value="EF-hand-dom_pair"/>
</dbReference>
<dbReference type="AlphaFoldDB" id="A0A7S1A423"/>
<gene>
    <name evidence="2" type="ORF">NSCI0253_LOCUS15447</name>
</gene>
<accession>A0A7S1A423</accession>